<dbReference type="InterPro" id="IPR020846">
    <property type="entry name" value="MFS_dom"/>
</dbReference>
<dbReference type="InterPro" id="IPR036259">
    <property type="entry name" value="MFS_trans_sf"/>
</dbReference>
<dbReference type="InterPro" id="IPR011701">
    <property type="entry name" value="MFS"/>
</dbReference>
<comment type="subcellular location">
    <subcellularLocation>
        <location evidence="1">Cell membrane</location>
        <topology evidence="1">Multi-pass membrane protein</topology>
    </subcellularLocation>
</comment>
<evidence type="ECO:0000313" key="8">
    <source>
        <dbReference type="EMBL" id="GAI83669.1"/>
    </source>
</evidence>
<dbReference type="AlphaFoldDB" id="X1TUF0"/>
<dbReference type="EMBL" id="BARW01009702">
    <property type="protein sequence ID" value="GAI83669.1"/>
    <property type="molecule type" value="Genomic_DNA"/>
</dbReference>
<evidence type="ECO:0000259" key="7">
    <source>
        <dbReference type="PROSITE" id="PS50850"/>
    </source>
</evidence>
<reference evidence="8" key="1">
    <citation type="journal article" date="2014" name="Front. Microbiol.">
        <title>High frequency of phylogenetically diverse reductive dehalogenase-homologous genes in deep subseafloor sedimentary metagenomes.</title>
        <authorList>
            <person name="Kawai M."/>
            <person name="Futagami T."/>
            <person name="Toyoda A."/>
            <person name="Takaki Y."/>
            <person name="Nishi S."/>
            <person name="Hori S."/>
            <person name="Arai W."/>
            <person name="Tsubouchi T."/>
            <person name="Morono Y."/>
            <person name="Uchiyama I."/>
            <person name="Ito T."/>
            <person name="Fujiyama A."/>
            <person name="Inagaki F."/>
            <person name="Takami H."/>
        </authorList>
    </citation>
    <scope>NUCLEOTIDE SEQUENCE</scope>
    <source>
        <strain evidence="8">Expedition CK06-06</strain>
    </source>
</reference>
<protein>
    <recommendedName>
        <fullName evidence="7">Major facilitator superfamily (MFS) profile domain-containing protein</fullName>
    </recommendedName>
</protein>
<feature type="domain" description="Major facilitator superfamily (MFS) profile" evidence="7">
    <location>
        <begin position="1"/>
        <end position="172"/>
    </location>
</feature>
<accession>X1TUF0</accession>
<dbReference type="GO" id="GO:0005886">
    <property type="term" value="C:plasma membrane"/>
    <property type="evidence" value="ECO:0007669"/>
    <property type="project" value="UniProtKB-SubCell"/>
</dbReference>
<feature type="transmembrane region" description="Helical" evidence="6">
    <location>
        <begin position="147"/>
        <end position="167"/>
    </location>
</feature>
<evidence type="ECO:0000256" key="6">
    <source>
        <dbReference type="SAM" id="Phobius"/>
    </source>
</evidence>
<feature type="transmembrane region" description="Helical" evidence="6">
    <location>
        <begin position="121"/>
        <end position="141"/>
    </location>
</feature>
<evidence type="ECO:0000256" key="1">
    <source>
        <dbReference type="ARBA" id="ARBA00004651"/>
    </source>
</evidence>
<keyword evidence="2" id="KW-1003">Cell membrane</keyword>
<comment type="caution">
    <text evidence="8">The sequence shown here is derived from an EMBL/GenBank/DDBJ whole genome shotgun (WGS) entry which is preliminary data.</text>
</comment>
<dbReference type="PANTHER" id="PTHR23513:SF6">
    <property type="entry name" value="MAJOR FACILITATOR SUPERFAMILY ASSOCIATED DOMAIN-CONTAINING PROTEIN"/>
    <property type="match status" value="1"/>
</dbReference>
<evidence type="ECO:0000256" key="5">
    <source>
        <dbReference type="ARBA" id="ARBA00023136"/>
    </source>
</evidence>
<evidence type="ECO:0000256" key="3">
    <source>
        <dbReference type="ARBA" id="ARBA00022692"/>
    </source>
</evidence>
<name>X1TUF0_9ZZZZ</name>
<proteinExistence type="predicted"/>
<evidence type="ECO:0000256" key="4">
    <source>
        <dbReference type="ARBA" id="ARBA00022989"/>
    </source>
</evidence>
<dbReference type="GO" id="GO:0022857">
    <property type="term" value="F:transmembrane transporter activity"/>
    <property type="evidence" value="ECO:0007669"/>
    <property type="project" value="InterPro"/>
</dbReference>
<dbReference type="Gene3D" id="1.20.1250.20">
    <property type="entry name" value="MFS general substrate transporter like domains"/>
    <property type="match status" value="1"/>
</dbReference>
<dbReference type="PROSITE" id="PS50850">
    <property type="entry name" value="MFS"/>
    <property type="match status" value="1"/>
</dbReference>
<dbReference type="Pfam" id="PF07690">
    <property type="entry name" value="MFS_1"/>
    <property type="match status" value="1"/>
</dbReference>
<organism evidence="8">
    <name type="scientific">marine sediment metagenome</name>
    <dbReference type="NCBI Taxonomy" id="412755"/>
    <lineage>
        <taxon>unclassified sequences</taxon>
        <taxon>metagenomes</taxon>
        <taxon>ecological metagenomes</taxon>
    </lineage>
</organism>
<dbReference type="PANTHER" id="PTHR23513">
    <property type="entry name" value="INTEGRAL MEMBRANE EFFLUX PROTEIN-RELATED"/>
    <property type="match status" value="1"/>
</dbReference>
<feature type="transmembrane region" description="Helical" evidence="6">
    <location>
        <begin position="28"/>
        <end position="50"/>
    </location>
</feature>
<keyword evidence="5 6" id="KW-0472">Membrane</keyword>
<sequence>MGFNFVVASINGTFVVVLQGEMTMNATWYGAVVAVMSGFGIVTSLIIMKLGKINRKLILVNLVIFLEAIGLFLFTFNRNPWIMLFVITVPFGVVNGGANIPSFTLRQEKIPHEKLGRATSFVFLFTSLANLLGMVIVTSVANSVNPMYILLVGSCLCLLLSIVSFIFMMTKSELRSTDYPEEQVEIKQLEQTEEVTKTFNQDLSEDFEIALPTTATATSLD</sequence>
<dbReference type="SUPFAM" id="SSF103473">
    <property type="entry name" value="MFS general substrate transporter"/>
    <property type="match status" value="1"/>
</dbReference>
<evidence type="ECO:0000256" key="2">
    <source>
        <dbReference type="ARBA" id="ARBA00022475"/>
    </source>
</evidence>
<feature type="transmembrane region" description="Helical" evidence="6">
    <location>
        <begin position="57"/>
        <end position="75"/>
    </location>
</feature>
<feature type="transmembrane region" description="Helical" evidence="6">
    <location>
        <begin position="81"/>
        <end position="100"/>
    </location>
</feature>
<keyword evidence="3 6" id="KW-0812">Transmembrane</keyword>
<keyword evidence="4 6" id="KW-1133">Transmembrane helix</keyword>
<gene>
    <name evidence="8" type="ORF">S12H4_19405</name>
</gene>